<keyword evidence="1" id="KW-1133">Transmembrane helix</keyword>
<feature type="transmembrane region" description="Helical" evidence="1">
    <location>
        <begin position="55"/>
        <end position="78"/>
    </location>
</feature>
<feature type="transmembrane region" description="Helical" evidence="1">
    <location>
        <begin position="25"/>
        <end position="43"/>
    </location>
</feature>
<keyword evidence="3" id="KW-1185">Reference proteome</keyword>
<reference evidence="2 3" key="2">
    <citation type="submission" date="2018-12" db="EMBL/GenBank/DDBJ databases">
        <title>Rhizobacter gummiphilus sp. nov., a rubber-degrading bacterium isolated from the soil of a botanical garden in Japan.</title>
        <authorList>
            <person name="Shunsuke S.S."/>
        </authorList>
    </citation>
    <scope>NUCLEOTIDE SEQUENCE [LARGE SCALE GENOMIC DNA]</scope>
    <source>
        <strain evidence="2 3">S-16</strain>
    </source>
</reference>
<dbReference type="AlphaFoldDB" id="A0A3N7HQ62"/>
<dbReference type="RefSeq" id="WP_124540896.1">
    <property type="nucleotide sequence ID" value="NZ_QUSW01000003.1"/>
</dbReference>
<feature type="transmembrane region" description="Helical" evidence="1">
    <location>
        <begin position="267"/>
        <end position="290"/>
    </location>
</feature>
<evidence type="ECO:0000313" key="2">
    <source>
        <dbReference type="EMBL" id="RQP24368.1"/>
    </source>
</evidence>
<reference evidence="2 3" key="1">
    <citation type="submission" date="2018-08" db="EMBL/GenBank/DDBJ databases">
        <authorList>
            <person name="Khan S.A."/>
            <person name="Jeon C.O."/>
            <person name="Chun B.H."/>
            <person name="Jeong S.E."/>
        </authorList>
    </citation>
    <scope>NUCLEOTIDE SEQUENCE [LARGE SCALE GENOMIC DNA]</scope>
    <source>
        <strain evidence="2 3">S-16</strain>
    </source>
</reference>
<accession>A0A3N7HQ62</accession>
<comment type="caution">
    <text evidence="2">The sequence shown here is derived from an EMBL/GenBank/DDBJ whole genome shotgun (WGS) entry which is preliminary data.</text>
</comment>
<name>A0A3N7HQ62_9BURK</name>
<protein>
    <recommendedName>
        <fullName evidence="4">Membrane domain of glycerophosphoryl diester phosphodiesterase</fullName>
    </recommendedName>
</protein>
<dbReference type="OrthoDB" id="8898117at2"/>
<dbReference type="Proteomes" id="UP000267464">
    <property type="component" value="Unassembled WGS sequence"/>
</dbReference>
<sequence>MAHRSPLDALNIVLSSVDAVRNLRALYVLLLTFSVAGLLTAMAENALAQGSMQVGALEAAAALFAAFYGGNAAGILVMDDARGAPVRDIVEALRASLFTAHRLILALVLMLAGYALFGAVLFGLLWLCRASVTGPVIGPMLFGAVVPLGVVGVGVALLSLVAVVVPLAAPAIWSGEPVLPAVRQLFLWVRQRLLTVALLMSAVSLLTGAVGALVTFAVMMGGRVIAVMGVTVVGVDVPAQQLMAGLFGYGLRSLGAAGAPTGSTGHAAAALVGGGMVFALALVLPGLVYLRGTCSVYLAMRNSSVN</sequence>
<feature type="transmembrane region" description="Helical" evidence="1">
    <location>
        <begin position="193"/>
        <end position="218"/>
    </location>
</feature>
<evidence type="ECO:0008006" key="4">
    <source>
        <dbReference type="Google" id="ProtNLM"/>
    </source>
</evidence>
<organism evidence="2 3">
    <name type="scientific">Piscinibacter terrae</name>
    <dbReference type="NCBI Taxonomy" id="2496871"/>
    <lineage>
        <taxon>Bacteria</taxon>
        <taxon>Pseudomonadati</taxon>
        <taxon>Pseudomonadota</taxon>
        <taxon>Betaproteobacteria</taxon>
        <taxon>Burkholderiales</taxon>
        <taxon>Sphaerotilaceae</taxon>
        <taxon>Piscinibacter</taxon>
    </lineage>
</organism>
<gene>
    <name evidence="2" type="ORF">DZC73_13810</name>
</gene>
<feature type="transmembrane region" description="Helical" evidence="1">
    <location>
        <begin position="140"/>
        <end position="173"/>
    </location>
</feature>
<keyword evidence="1" id="KW-0812">Transmembrane</keyword>
<feature type="transmembrane region" description="Helical" evidence="1">
    <location>
        <begin position="225"/>
        <end position="247"/>
    </location>
</feature>
<keyword evidence="1" id="KW-0472">Membrane</keyword>
<evidence type="ECO:0000313" key="3">
    <source>
        <dbReference type="Proteomes" id="UP000267464"/>
    </source>
</evidence>
<feature type="transmembrane region" description="Helical" evidence="1">
    <location>
        <begin position="103"/>
        <end position="128"/>
    </location>
</feature>
<dbReference type="EMBL" id="QUSW01000003">
    <property type="protein sequence ID" value="RQP24368.1"/>
    <property type="molecule type" value="Genomic_DNA"/>
</dbReference>
<evidence type="ECO:0000256" key="1">
    <source>
        <dbReference type="SAM" id="Phobius"/>
    </source>
</evidence>
<proteinExistence type="predicted"/>